<protein>
    <submittedName>
        <fullName evidence="2">Uncharacterized protein</fullName>
    </submittedName>
</protein>
<accession>A0ABN7RS36</accession>
<proteinExistence type="predicted"/>
<keyword evidence="1" id="KW-0175">Coiled coil</keyword>
<organism evidence="2 3">
    <name type="scientific">Thermobacillus xylanilyticus</name>
    <dbReference type="NCBI Taxonomy" id="76633"/>
    <lineage>
        <taxon>Bacteria</taxon>
        <taxon>Bacillati</taxon>
        <taxon>Bacillota</taxon>
        <taxon>Bacilli</taxon>
        <taxon>Bacillales</taxon>
        <taxon>Paenibacillaceae</taxon>
        <taxon>Thermobacillus</taxon>
    </lineage>
</organism>
<evidence type="ECO:0000256" key="1">
    <source>
        <dbReference type="SAM" id="Coils"/>
    </source>
</evidence>
<feature type="coiled-coil region" evidence="1">
    <location>
        <begin position="46"/>
        <end position="98"/>
    </location>
</feature>
<keyword evidence="3" id="KW-1185">Reference proteome</keyword>
<comment type="caution">
    <text evidence="2">The sequence shown here is derived from an EMBL/GenBank/DDBJ whole genome shotgun (WGS) entry which is preliminary data.</text>
</comment>
<gene>
    <name evidence="2" type="primary">txxe 1061</name>
    <name evidence="2" type="ORF">TXXE_08135</name>
</gene>
<dbReference type="RefSeq" id="WP_015254500.1">
    <property type="nucleotide sequence ID" value="NZ_CAJRAY010000038.1"/>
</dbReference>
<evidence type="ECO:0000313" key="2">
    <source>
        <dbReference type="EMBL" id="CAG5084769.1"/>
    </source>
</evidence>
<reference evidence="2 3" key="1">
    <citation type="submission" date="2021-04" db="EMBL/GenBank/DDBJ databases">
        <authorList>
            <person name="Rakotoarivonina H."/>
        </authorList>
    </citation>
    <scope>NUCLEOTIDE SEQUENCE [LARGE SCALE GENOMIC DNA]</scope>
    <source>
        <strain evidence="2 3">XE</strain>
    </source>
</reference>
<sequence length="111" mass="12779">MQQSQPAGGTGFVPQQMTYEQFQEQQRIRQEQEQAMAREALLRAGADRYSDRLRTLLVELQNLNAEIARAENQVQVQMDAQLRQLQAIRERVRQAEHAMQSVLSTSPGIRQ</sequence>
<evidence type="ECO:0000313" key="3">
    <source>
        <dbReference type="Proteomes" id="UP000681526"/>
    </source>
</evidence>
<dbReference type="EMBL" id="CAJRAY010000038">
    <property type="protein sequence ID" value="CAG5084769.1"/>
    <property type="molecule type" value="Genomic_DNA"/>
</dbReference>
<dbReference type="Proteomes" id="UP000681526">
    <property type="component" value="Unassembled WGS sequence"/>
</dbReference>
<name>A0ABN7RS36_THEXY</name>